<dbReference type="GO" id="GO:0034755">
    <property type="term" value="P:iron ion transmembrane transport"/>
    <property type="evidence" value="ECO:0007669"/>
    <property type="project" value="TreeGrafter"/>
</dbReference>
<feature type="transmembrane region" description="Helical" evidence="7">
    <location>
        <begin position="373"/>
        <end position="396"/>
    </location>
</feature>
<gene>
    <name evidence="8" type="ORF">DFR28_101954</name>
</gene>
<feature type="transmembrane region" description="Helical" evidence="7">
    <location>
        <begin position="42"/>
        <end position="63"/>
    </location>
</feature>
<evidence type="ECO:0000313" key="9">
    <source>
        <dbReference type="Proteomes" id="UP000253083"/>
    </source>
</evidence>
<evidence type="ECO:0000256" key="2">
    <source>
        <dbReference type="ARBA" id="ARBA00022448"/>
    </source>
</evidence>
<keyword evidence="9" id="KW-1185">Reference proteome</keyword>
<dbReference type="GO" id="GO:0005384">
    <property type="term" value="F:manganese ion transmembrane transporter activity"/>
    <property type="evidence" value="ECO:0007669"/>
    <property type="project" value="TreeGrafter"/>
</dbReference>
<comment type="caution">
    <text evidence="8">The sequence shown here is derived from an EMBL/GenBank/DDBJ whole genome shotgun (WGS) entry which is preliminary data.</text>
</comment>
<evidence type="ECO:0000313" key="8">
    <source>
        <dbReference type="EMBL" id="RBP53567.1"/>
    </source>
</evidence>
<accession>A0A395JPY0</accession>
<dbReference type="PANTHER" id="PTHR11706:SF33">
    <property type="entry name" value="NATURAL RESISTANCE-ASSOCIATED MACROPHAGE PROTEIN 2"/>
    <property type="match status" value="1"/>
</dbReference>
<dbReference type="PANTHER" id="PTHR11706">
    <property type="entry name" value="SOLUTE CARRIER PROTEIN FAMILY 11 MEMBER"/>
    <property type="match status" value="1"/>
</dbReference>
<evidence type="ECO:0000256" key="7">
    <source>
        <dbReference type="SAM" id="Phobius"/>
    </source>
</evidence>
<feature type="transmembrane region" description="Helical" evidence="7">
    <location>
        <begin position="126"/>
        <end position="149"/>
    </location>
</feature>
<dbReference type="AlphaFoldDB" id="A0A395JPY0"/>
<protein>
    <submittedName>
        <fullName evidence="8">Mn2+/Fe2+ NRAMP family transporter</fullName>
    </submittedName>
</protein>
<dbReference type="GO" id="GO:0005886">
    <property type="term" value="C:plasma membrane"/>
    <property type="evidence" value="ECO:0007669"/>
    <property type="project" value="TreeGrafter"/>
</dbReference>
<evidence type="ECO:0000256" key="5">
    <source>
        <dbReference type="ARBA" id="ARBA00022989"/>
    </source>
</evidence>
<dbReference type="InParanoid" id="A0A395JPY0"/>
<organism evidence="8 9">
    <name type="scientific">Arenicella xantha</name>
    <dbReference type="NCBI Taxonomy" id="644221"/>
    <lineage>
        <taxon>Bacteria</taxon>
        <taxon>Pseudomonadati</taxon>
        <taxon>Pseudomonadota</taxon>
        <taxon>Gammaproteobacteria</taxon>
        <taxon>Arenicellales</taxon>
        <taxon>Arenicellaceae</taxon>
        <taxon>Arenicella</taxon>
    </lineage>
</organism>
<feature type="transmembrane region" description="Helical" evidence="7">
    <location>
        <begin position="12"/>
        <end position="36"/>
    </location>
</feature>
<reference evidence="8 9" key="1">
    <citation type="submission" date="2018-06" db="EMBL/GenBank/DDBJ databases">
        <title>Genomic Encyclopedia of Type Strains, Phase IV (KMG-IV): sequencing the most valuable type-strain genomes for metagenomic binning, comparative biology and taxonomic classification.</title>
        <authorList>
            <person name="Goeker M."/>
        </authorList>
    </citation>
    <scope>NUCLEOTIDE SEQUENCE [LARGE SCALE GENOMIC DNA]</scope>
    <source>
        <strain evidence="8 9">DSM 24032</strain>
    </source>
</reference>
<dbReference type="Proteomes" id="UP000253083">
    <property type="component" value="Unassembled WGS sequence"/>
</dbReference>
<keyword evidence="5 7" id="KW-1133">Transmembrane helix</keyword>
<feature type="transmembrane region" description="Helical" evidence="7">
    <location>
        <begin position="161"/>
        <end position="179"/>
    </location>
</feature>
<comment type="subcellular location">
    <subcellularLocation>
        <location evidence="1">Membrane</location>
        <topology evidence="1">Multi-pass membrane protein</topology>
    </subcellularLocation>
</comment>
<dbReference type="RefSeq" id="WP_113953121.1">
    <property type="nucleotide sequence ID" value="NZ_QNRT01000001.1"/>
</dbReference>
<feature type="transmembrane region" description="Helical" evidence="7">
    <location>
        <begin position="305"/>
        <end position="329"/>
    </location>
</feature>
<dbReference type="Pfam" id="PF01566">
    <property type="entry name" value="Nramp"/>
    <property type="match status" value="1"/>
</dbReference>
<keyword evidence="6 7" id="KW-0472">Membrane</keyword>
<evidence type="ECO:0000256" key="6">
    <source>
        <dbReference type="ARBA" id="ARBA00023136"/>
    </source>
</evidence>
<name>A0A395JPY0_9GAMM</name>
<sequence length="438" mass="47043">MNFIIKLFRDLVGPTAVMAAGAMGGGAVASFLLAGAWFGYDLLWVVLLLLPIFVISVDCSSRIGALNPDQGMFALIRARIHPGLAWLILLINVPVHFLVAMGQMSVISSAFGTVVGLPTAGISDSATVSLSFEVGLSLVLGLAILWVVFSQGYERMQRVMSLLMVVMFLCFFIVAMRAFTEWEAILAGFIPSLPADLPVPGSDSPRIATSSIIAMVGAAIAPGALLGMPYLAANAGANRAQLAEAFRGAIVNLGFIFGAYAIFVLIAGGYALHSLTNHASFADVGQASTVLRGALPQALSFLSPIIFSLGLFIAAMTTLVVTAQITVYFMLDMFGMKWRFSKDNKNYHRLVIAFVVAAAVLAPFWEFPALLKVVLLMGINVVVIPMVYVIMLILVNKTSVMKEFRAEWWRNAVLIIGLVVSLILAVHKAPLYYTMLIG</sequence>
<dbReference type="OrthoDB" id="9787548at2"/>
<evidence type="ECO:0000256" key="4">
    <source>
        <dbReference type="ARBA" id="ARBA00022847"/>
    </source>
</evidence>
<keyword evidence="3 7" id="KW-0812">Transmembrane</keyword>
<dbReference type="InterPro" id="IPR001046">
    <property type="entry name" value="NRAMP_fam"/>
</dbReference>
<dbReference type="GO" id="GO:0015293">
    <property type="term" value="F:symporter activity"/>
    <property type="evidence" value="ECO:0007669"/>
    <property type="project" value="UniProtKB-KW"/>
</dbReference>
<feature type="transmembrane region" description="Helical" evidence="7">
    <location>
        <begin position="408"/>
        <end position="426"/>
    </location>
</feature>
<proteinExistence type="predicted"/>
<feature type="transmembrane region" description="Helical" evidence="7">
    <location>
        <begin position="249"/>
        <end position="272"/>
    </location>
</feature>
<dbReference type="EMBL" id="QNRT01000001">
    <property type="protein sequence ID" value="RBP53567.1"/>
    <property type="molecule type" value="Genomic_DNA"/>
</dbReference>
<keyword evidence="4" id="KW-0769">Symport</keyword>
<feature type="transmembrane region" description="Helical" evidence="7">
    <location>
        <begin position="84"/>
        <end position="106"/>
    </location>
</feature>
<keyword evidence="2" id="KW-0813">Transport</keyword>
<evidence type="ECO:0000256" key="1">
    <source>
        <dbReference type="ARBA" id="ARBA00004141"/>
    </source>
</evidence>
<feature type="transmembrane region" description="Helical" evidence="7">
    <location>
        <begin position="350"/>
        <end position="367"/>
    </location>
</feature>
<dbReference type="GO" id="GO:0015086">
    <property type="term" value="F:cadmium ion transmembrane transporter activity"/>
    <property type="evidence" value="ECO:0007669"/>
    <property type="project" value="TreeGrafter"/>
</dbReference>
<feature type="transmembrane region" description="Helical" evidence="7">
    <location>
        <begin position="207"/>
        <end position="228"/>
    </location>
</feature>
<evidence type="ECO:0000256" key="3">
    <source>
        <dbReference type="ARBA" id="ARBA00022692"/>
    </source>
</evidence>